<evidence type="ECO:0000256" key="8">
    <source>
        <dbReference type="ARBA" id="ARBA00022840"/>
    </source>
</evidence>
<dbReference type="PANTHER" id="PTHR33078:SF92">
    <property type="entry name" value="PROTEIN YCF2"/>
    <property type="match status" value="1"/>
</dbReference>
<evidence type="ECO:0000256" key="2">
    <source>
        <dbReference type="ARBA" id="ARBA00004470"/>
    </source>
</evidence>
<evidence type="ECO:0000256" key="1">
    <source>
        <dbReference type="ARBA" id="ARBA00002329"/>
    </source>
</evidence>
<dbReference type="InterPro" id="IPR003959">
    <property type="entry name" value="ATPase_AAA_core"/>
</dbReference>
<evidence type="ECO:0000256" key="7">
    <source>
        <dbReference type="ARBA" id="ARBA00022741"/>
    </source>
</evidence>
<comment type="similarity">
    <text evidence="3">Belongs to the Ycf2 family.</text>
</comment>
<accession>G7KDK9</accession>
<dbReference type="STRING" id="3880.G7KDK9"/>
<dbReference type="GO" id="GO:0005524">
    <property type="term" value="F:ATP binding"/>
    <property type="evidence" value="ECO:0007669"/>
    <property type="project" value="UniProtKB-KW"/>
</dbReference>
<reference evidence="10 12" key="1">
    <citation type="journal article" date="2011" name="Nature">
        <title>The Medicago genome provides insight into the evolution of rhizobial symbioses.</title>
        <authorList>
            <person name="Young N.D."/>
            <person name="Debelle F."/>
            <person name="Oldroyd G.E."/>
            <person name="Geurts R."/>
            <person name="Cannon S.B."/>
            <person name="Udvardi M.K."/>
            <person name="Benedito V.A."/>
            <person name="Mayer K.F."/>
            <person name="Gouzy J."/>
            <person name="Schoof H."/>
            <person name="Van de Peer Y."/>
            <person name="Proost S."/>
            <person name="Cook D.R."/>
            <person name="Meyers B.C."/>
            <person name="Spannagl M."/>
            <person name="Cheung F."/>
            <person name="De Mita S."/>
            <person name="Krishnakumar V."/>
            <person name="Gundlach H."/>
            <person name="Zhou S."/>
            <person name="Mudge J."/>
            <person name="Bharti A.K."/>
            <person name="Murray J.D."/>
            <person name="Naoumkina M.A."/>
            <person name="Rosen B."/>
            <person name="Silverstein K.A."/>
            <person name="Tang H."/>
            <person name="Rombauts S."/>
            <person name="Zhao P.X."/>
            <person name="Zhou P."/>
            <person name="Barbe V."/>
            <person name="Bardou P."/>
            <person name="Bechner M."/>
            <person name="Bellec A."/>
            <person name="Berger A."/>
            <person name="Berges H."/>
            <person name="Bidwell S."/>
            <person name="Bisseling T."/>
            <person name="Choisne N."/>
            <person name="Couloux A."/>
            <person name="Denny R."/>
            <person name="Deshpande S."/>
            <person name="Dai X."/>
            <person name="Doyle J.J."/>
            <person name="Dudez A.M."/>
            <person name="Farmer A.D."/>
            <person name="Fouteau S."/>
            <person name="Franken C."/>
            <person name="Gibelin C."/>
            <person name="Gish J."/>
            <person name="Goldstein S."/>
            <person name="Gonzalez A.J."/>
            <person name="Green P.J."/>
            <person name="Hallab A."/>
            <person name="Hartog M."/>
            <person name="Hua A."/>
            <person name="Humphray S.J."/>
            <person name="Jeong D.H."/>
            <person name="Jing Y."/>
            <person name="Jocker A."/>
            <person name="Kenton S.M."/>
            <person name="Kim D.J."/>
            <person name="Klee K."/>
            <person name="Lai H."/>
            <person name="Lang C."/>
            <person name="Lin S."/>
            <person name="Macmil S.L."/>
            <person name="Magdelenat G."/>
            <person name="Matthews L."/>
            <person name="McCorrison J."/>
            <person name="Monaghan E.L."/>
            <person name="Mun J.H."/>
            <person name="Najar F.Z."/>
            <person name="Nicholson C."/>
            <person name="Noirot C."/>
            <person name="O'Bleness M."/>
            <person name="Paule C.R."/>
            <person name="Poulain J."/>
            <person name="Prion F."/>
            <person name="Qin B."/>
            <person name="Qu C."/>
            <person name="Retzel E.F."/>
            <person name="Riddle C."/>
            <person name="Sallet E."/>
            <person name="Samain S."/>
            <person name="Samson N."/>
            <person name="Sanders I."/>
            <person name="Saurat O."/>
            <person name="Scarpelli C."/>
            <person name="Schiex T."/>
            <person name="Segurens B."/>
            <person name="Severin A.J."/>
            <person name="Sherrier D.J."/>
            <person name="Shi R."/>
            <person name="Sims S."/>
            <person name="Singer S.R."/>
            <person name="Sinharoy S."/>
            <person name="Sterck L."/>
            <person name="Viollet A."/>
            <person name="Wang B.B."/>
            <person name="Wang K."/>
            <person name="Wang M."/>
            <person name="Wang X."/>
            <person name="Warfsmann J."/>
            <person name="Weissenbach J."/>
            <person name="White D.D."/>
            <person name="White J.D."/>
            <person name="Wiley G.B."/>
            <person name="Wincker P."/>
            <person name="Xing Y."/>
            <person name="Yang L."/>
            <person name="Yao Z."/>
            <person name="Ying F."/>
            <person name="Zhai J."/>
            <person name="Zhou L."/>
            <person name="Zuber A."/>
            <person name="Denarie J."/>
            <person name="Dixon R.A."/>
            <person name="May G.D."/>
            <person name="Schwartz D.C."/>
            <person name="Rogers J."/>
            <person name="Quetier F."/>
            <person name="Town C.D."/>
            <person name="Roe B.A."/>
        </authorList>
    </citation>
    <scope>NUCLEOTIDE SEQUENCE [LARGE SCALE GENOMIC DNA]</scope>
    <source>
        <strain evidence="10">A17</strain>
        <strain evidence="11 12">cv. Jemalong A17</strain>
    </source>
</reference>
<dbReference type="InterPro" id="IPR027417">
    <property type="entry name" value="P-loop_NTPase"/>
</dbReference>
<dbReference type="Gene3D" id="3.40.50.300">
    <property type="entry name" value="P-loop containing nucleotide triphosphate hydrolases"/>
    <property type="match status" value="1"/>
</dbReference>
<dbReference type="PaxDb" id="3880-AES94960"/>
<feature type="domain" description="ATPase AAA-type core" evidence="9">
    <location>
        <begin position="130"/>
        <end position="255"/>
    </location>
</feature>
<dbReference type="Proteomes" id="UP000002051">
    <property type="component" value="Chromosome 5"/>
</dbReference>
<keyword evidence="5" id="KW-0150">Chloroplast</keyword>
<protein>
    <recommendedName>
        <fullName evidence="4">Protein Ycf2</fullName>
    </recommendedName>
</protein>
<evidence type="ECO:0000259" key="9">
    <source>
        <dbReference type="Pfam" id="PF00004"/>
    </source>
</evidence>
<dbReference type="AlphaFoldDB" id="G7KDK9"/>
<comment type="function">
    <text evidence="1">Probable ATPase of unknown function. Its presence in a non-photosynthetic plant (Epifagus virginiana) and experiments in tobacco indicate that it has an essential function which is probably not related to photosynthesis.</text>
</comment>
<dbReference type="Pfam" id="PF00004">
    <property type="entry name" value="AAA"/>
    <property type="match status" value="1"/>
</dbReference>
<evidence type="ECO:0000256" key="4">
    <source>
        <dbReference type="ARBA" id="ARBA00018950"/>
    </source>
</evidence>
<dbReference type="SUPFAM" id="SSF52540">
    <property type="entry name" value="P-loop containing nucleoside triphosphate hydrolases"/>
    <property type="match status" value="1"/>
</dbReference>
<keyword evidence="7" id="KW-0547">Nucleotide-binding</keyword>
<evidence type="ECO:0000256" key="3">
    <source>
        <dbReference type="ARBA" id="ARBA00009361"/>
    </source>
</evidence>
<dbReference type="eggNOG" id="ENOG502QRDV">
    <property type="taxonomic scope" value="Eukaryota"/>
</dbReference>
<comment type="subcellular location">
    <subcellularLocation>
        <location evidence="2">Plastid</location>
        <location evidence="2">Chloroplast stroma</location>
    </subcellularLocation>
</comment>
<keyword evidence="6" id="KW-0934">Plastid</keyword>
<keyword evidence="12" id="KW-1185">Reference proteome</keyword>
<sequence length="259" mass="30231">MVDSYQNGGHIVYIPINRIAFFRNTKHLIHTGKVIYTLIRKRKNVNSYWIDDKIESWILNSDFIVDKEREFMVRISTLIKTDIPRSLSNNHLFRNPCEANRLDFPSHGKSFSLRLALSPPRGILVIDFVGTGRSYSVKYLATNSYVPLIIVSLNKFLDKYPKFFLPRNEDNCYNLDRYDSDYLDRNHDSHLEFLSMEDLIPEDIIPEIDRFFLTLQFKLAKPMDFEKSSPRNVLVIASTHISQKVDPALRAPNKLNTCI</sequence>
<dbReference type="GO" id="GO:0009570">
    <property type="term" value="C:chloroplast stroma"/>
    <property type="evidence" value="ECO:0007669"/>
    <property type="project" value="UniProtKB-SubCell"/>
</dbReference>
<name>G7KDK9_MEDTR</name>
<gene>
    <name evidence="10" type="ordered locus">MTR_5g020210</name>
</gene>
<evidence type="ECO:0000313" key="10">
    <source>
        <dbReference type="EMBL" id="AES94960.1"/>
    </source>
</evidence>
<reference evidence="11" key="3">
    <citation type="submission" date="2015-04" db="UniProtKB">
        <authorList>
            <consortium name="EnsemblPlants"/>
        </authorList>
    </citation>
    <scope>IDENTIFICATION</scope>
    <source>
        <strain evidence="11">cv. Jemalong A17</strain>
    </source>
</reference>
<proteinExistence type="inferred from homology"/>
<evidence type="ECO:0000256" key="6">
    <source>
        <dbReference type="ARBA" id="ARBA00022640"/>
    </source>
</evidence>
<dbReference type="EMBL" id="CM001221">
    <property type="protein sequence ID" value="AES94960.1"/>
    <property type="molecule type" value="Genomic_DNA"/>
</dbReference>
<dbReference type="PANTHER" id="PTHR33078">
    <property type="entry name" value="PROTEIN YCF2-RELATED"/>
    <property type="match status" value="1"/>
</dbReference>
<organism evidence="10 12">
    <name type="scientific">Medicago truncatula</name>
    <name type="common">Barrel medic</name>
    <name type="synonym">Medicago tribuloides</name>
    <dbReference type="NCBI Taxonomy" id="3880"/>
    <lineage>
        <taxon>Eukaryota</taxon>
        <taxon>Viridiplantae</taxon>
        <taxon>Streptophyta</taxon>
        <taxon>Embryophyta</taxon>
        <taxon>Tracheophyta</taxon>
        <taxon>Spermatophyta</taxon>
        <taxon>Magnoliopsida</taxon>
        <taxon>eudicotyledons</taxon>
        <taxon>Gunneridae</taxon>
        <taxon>Pentapetalae</taxon>
        <taxon>rosids</taxon>
        <taxon>fabids</taxon>
        <taxon>Fabales</taxon>
        <taxon>Fabaceae</taxon>
        <taxon>Papilionoideae</taxon>
        <taxon>50 kb inversion clade</taxon>
        <taxon>NPAAA clade</taxon>
        <taxon>Hologalegina</taxon>
        <taxon>IRL clade</taxon>
        <taxon>Trifolieae</taxon>
        <taxon>Medicago</taxon>
    </lineage>
</organism>
<dbReference type="EnsemblPlants" id="AES94960">
    <property type="protein sequence ID" value="AES94960"/>
    <property type="gene ID" value="MTR_5g020210"/>
</dbReference>
<dbReference type="HOGENOM" id="CLU_1075062_0_0_1"/>
<evidence type="ECO:0000313" key="11">
    <source>
        <dbReference type="EnsemblPlants" id="AES94960"/>
    </source>
</evidence>
<dbReference type="GO" id="GO:0016887">
    <property type="term" value="F:ATP hydrolysis activity"/>
    <property type="evidence" value="ECO:0007669"/>
    <property type="project" value="InterPro"/>
</dbReference>
<reference evidence="10 12" key="2">
    <citation type="journal article" date="2014" name="BMC Genomics">
        <title>An improved genome release (version Mt4.0) for the model legume Medicago truncatula.</title>
        <authorList>
            <person name="Tang H."/>
            <person name="Krishnakumar V."/>
            <person name="Bidwell S."/>
            <person name="Rosen B."/>
            <person name="Chan A."/>
            <person name="Zhou S."/>
            <person name="Gentzbittel L."/>
            <person name="Childs K.L."/>
            <person name="Yandell M."/>
            <person name="Gundlach H."/>
            <person name="Mayer K.F."/>
            <person name="Schwartz D.C."/>
            <person name="Town C.D."/>
        </authorList>
    </citation>
    <scope>GENOME REANNOTATION</scope>
    <source>
        <strain evidence="11 12">cv. Jemalong A17</strain>
    </source>
</reference>
<keyword evidence="8" id="KW-0067">ATP-binding</keyword>
<evidence type="ECO:0000313" key="12">
    <source>
        <dbReference type="Proteomes" id="UP000002051"/>
    </source>
</evidence>
<evidence type="ECO:0000256" key="5">
    <source>
        <dbReference type="ARBA" id="ARBA00022528"/>
    </source>
</evidence>